<dbReference type="EMBL" id="CP003221">
    <property type="protein sequence ID" value="EGJ51719.1"/>
    <property type="molecule type" value="Genomic_DNA"/>
</dbReference>
<evidence type="ECO:0000313" key="2">
    <source>
        <dbReference type="Proteomes" id="UP000007844"/>
    </source>
</evidence>
<evidence type="ECO:0000313" key="1">
    <source>
        <dbReference type="EMBL" id="EGJ51719.1"/>
    </source>
</evidence>
<organism evidence="1 2">
    <name type="scientific">Desulfocurvibacter africanus subsp. africanus str. Walvis Bay</name>
    <dbReference type="NCBI Taxonomy" id="690850"/>
    <lineage>
        <taxon>Bacteria</taxon>
        <taxon>Pseudomonadati</taxon>
        <taxon>Thermodesulfobacteriota</taxon>
        <taxon>Desulfovibrionia</taxon>
        <taxon>Desulfovibrionales</taxon>
        <taxon>Desulfovibrionaceae</taxon>
        <taxon>Desulfocurvibacter</taxon>
    </lineage>
</organism>
<keyword evidence="2" id="KW-1185">Reference proteome</keyword>
<proteinExistence type="predicted"/>
<gene>
    <name evidence="1" type="ORF">Desaf_3433</name>
</gene>
<dbReference type="RefSeq" id="WP_014261333.1">
    <property type="nucleotide sequence ID" value="NC_016629.1"/>
</dbReference>
<dbReference type="AlphaFoldDB" id="F3YXE2"/>
<dbReference type="Proteomes" id="UP000007844">
    <property type="component" value="Chromosome"/>
</dbReference>
<reference evidence="1 2" key="1">
    <citation type="journal article" date="2011" name="J. Bacteriol.">
        <title>Genome sequence of the mercury-methylating and pleomorphic Desulfovibrio africanus Strain Walvis Bay.</title>
        <authorList>
            <person name="Brown S.D."/>
            <person name="Wall J.D."/>
            <person name="Kucken A.M."/>
            <person name="Gilmour C.C."/>
            <person name="Podar M."/>
            <person name="Brandt C.C."/>
            <person name="Teshima H."/>
            <person name="Detter J.C."/>
            <person name="Han C.S."/>
            <person name="Land M.L."/>
            <person name="Lucas S."/>
            <person name="Han J."/>
            <person name="Pennacchio L."/>
            <person name="Nolan M."/>
            <person name="Pitluck S."/>
            <person name="Woyke T."/>
            <person name="Goodwin L."/>
            <person name="Palumbo A.V."/>
            <person name="Elias D.A."/>
        </authorList>
    </citation>
    <scope>NUCLEOTIDE SEQUENCE [LARGE SCALE GENOMIC DNA]</scope>
    <source>
        <strain evidence="1 2">Walvis Bay</strain>
    </source>
</reference>
<protein>
    <submittedName>
        <fullName evidence="1">Uncharacterized protein</fullName>
    </submittedName>
</protein>
<accession>F3YXE2</accession>
<dbReference type="HOGENOM" id="CLU_1545125_0_0_7"/>
<name>F3YXE2_DESAF</name>
<sequence length="173" mass="20263" precursor="true">MTKHALGLTAALLACLTLAYLFGQRYERYAMQGHEQALYKLDRLTGAVTLITPHGERDLHKHVLFTDYIDSAKLMDVEQWEREIAYHELGTKDQTRRLVEFFNRNVTRSFFSLPGRVQDELRTQFVTQYLPRGPWLEPVPVAILSNGQKVYRAKDIFTEEDNLRYEMENKLKP</sequence>
<dbReference type="PROSITE" id="PS51257">
    <property type="entry name" value="PROKAR_LIPOPROTEIN"/>
    <property type="match status" value="1"/>
</dbReference>
<dbReference type="KEGG" id="daf:Desaf_3433"/>